<dbReference type="Gene3D" id="3.30.980.40">
    <property type="match status" value="1"/>
</dbReference>
<protein>
    <recommendedName>
        <fullName evidence="3">DNA translocase FtsK</fullName>
    </recommendedName>
</protein>
<keyword evidence="12 18" id="KW-0472">Membrane</keyword>
<dbReference type="InterPro" id="IPR036388">
    <property type="entry name" value="WH-like_DNA-bd_sf"/>
</dbReference>
<dbReference type="InterPro" id="IPR036390">
    <property type="entry name" value="WH_DNA-bd_sf"/>
</dbReference>
<feature type="transmembrane region" description="Helical" evidence="18">
    <location>
        <begin position="59"/>
        <end position="80"/>
    </location>
</feature>
<evidence type="ECO:0000256" key="3">
    <source>
        <dbReference type="ARBA" id="ARBA00020887"/>
    </source>
</evidence>
<dbReference type="InterPro" id="IPR018541">
    <property type="entry name" value="Ftsk_gamma"/>
</dbReference>
<organism evidence="20 21">
    <name type="scientific">Candidatus Doriopsillibacter californiensis</name>
    <dbReference type="NCBI Taxonomy" id="2970740"/>
    <lineage>
        <taxon>Bacteria</taxon>
        <taxon>Pseudomonadati</taxon>
        <taxon>Pseudomonadota</taxon>
        <taxon>Gammaproteobacteria</taxon>
        <taxon>Candidatus Tethybacterales</taxon>
        <taxon>Candidatus Persebacteraceae</taxon>
        <taxon>Candidatus Doriopsillibacter</taxon>
    </lineage>
</organism>
<comment type="function">
    <text evidence="14">Essential cell division protein that coordinates cell division and chromosome segregation. The N-terminus is involved in assembly of the cell-division machinery. The C-terminus functions as a DNA motor that moves dsDNA in an ATP-dependent manner towards the dif recombination site, which is located within the replication terminus region. Translocation stops specifically at Xer-dif sites, where FtsK interacts with the Xer recombinase, allowing activation of chromosome unlinking by recombination. FtsK orienting polar sequences (KOPS) guide the direction of DNA translocation. FtsK can remove proteins from DNA as it translocates, but translocation stops specifically at XerCD-dif site, thereby preventing removal of XerC and XerD from dif.</text>
</comment>
<keyword evidence="13" id="KW-0131">Cell cycle</keyword>
<comment type="subunit">
    <text evidence="15">Homohexamer. Forms a ring that surrounds DNA.</text>
</comment>
<keyword evidence="5" id="KW-0132">Cell division</keyword>
<dbReference type="Gene3D" id="3.40.50.300">
    <property type="entry name" value="P-loop containing nucleotide triphosphate hydrolases"/>
    <property type="match status" value="1"/>
</dbReference>
<accession>A0ABT7QME7</accession>
<dbReference type="InterPro" id="IPR003593">
    <property type="entry name" value="AAA+_ATPase"/>
</dbReference>
<evidence type="ECO:0000256" key="1">
    <source>
        <dbReference type="ARBA" id="ARBA00004651"/>
    </source>
</evidence>
<dbReference type="Gene3D" id="1.10.10.10">
    <property type="entry name" value="Winged helix-like DNA-binding domain superfamily/Winged helix DNA-binding domain"/>
    <property type="match status" value="1"/>
</dbReference>
<keyword evidence="8" id="KW-0159">Chromosome partition</keyword>
<comment type="caution">
    <text evidence="20">The sequence shown here is derived from an EMBL/GenBank/DDBJ whole genome shotgun (WGS) entry which is preliminary data.</text>
</comment>
<evidence type="ECO:0000256" key="5">
    <source>
        <dbReference type="ARBA" id="ARBA00022618"/>
    </source>
</evidence>
<keyword evidence="7 16" id="KW-0547">Nucleotide-binding</keyword>
<feature type="transmembrane region" description="Helical" evidence="18">
    <location>
        <begin position="148"/>
        <end position="171"/>
    </location>
</feature>
<keyword evidence="21" id="KW-1185">Reference proteome</keyword>
<sequence length="731" mass="78929">MPSRAVREIILIAGCFGIGLLFVTLFSYSPDDPAWSASGGDSDTILNWGGLVGAYTADIALSVLGNSAYLLCAIAFAALYAALHPPLIESRLAWHWCLLGIILFIISSAALENIRFVRYAEFLPSGAGGGLGGLVVNSMRYAFGETGTIMLLLCFWIISWSLAVGMSWFVFFESIGAGLEKGLLFFIRAVKKINDHRIQQKVKPSSSTTLSNPEQHFTAITRRRKLKNKPKAPPPQKLPEPLLLKESSSELLPPESLLDPVIDTDSGVSQEVLEHNATLIEQTLENFGVRAKVLASHPGPVITRYDILPDTGVKGAQIVSLVRDLARALSVVGVRVLETIPGSSCMGLEIPNKDRMTVYFADVIHTSSYSTNTLPLALGKDAAGKPLISDLAKMPHLLVAGATGAGKSVCINAMLLSLLYSSSPDNLRLLLIDPKMLELAVYHDIPHLLAPVVTDVNLAPAALNWAVQEMENRYRQMSTVGARNIVGYNAKVRAGEVKNEEGENVTPFPYIVIVIDELADLMMTIGKKVEITISRLAQKARAAGIHLILATQRPSVDVITGVIKANVPCRIAFQVASKVDSRTIIDQMGAEVLLGMGDMLYLPAGAPLPMRVHGAYVSDNEVVRVASHLRKQGKSNYAVDFNVPLTDNPAMSYGGGDSVGNGGESDDLYDQAVEAVLCHKRPSISLVQRKLRIGYNRAARIIEDMEKAGLISAPDNTGARKILAPNALRDD</sequence>
<evidence type="ECO:0000256" key="12">
    <source>
        <dbReference type="ARBA" id="ARBA00023136"/>
    </source>
</evidence>
<evidence type="ECO:0000256" key="6">
    <source>
        <dbReference type="ARBA" id="ARBA00022692"/>
    </source>
</evidence>
<feature type="region of interest" description="Disordered" evidence="17">
    <location>
        <begin position="221"/>
        <end position="240"/>
    </location>
</feature>
<evidence type="ECO:0000256" key="17">
    <source>
        <dbReference type="SAM" id="MobiDB-lite"/>
    </source>
</evidence>
<evidence type="ECO:0000256" key="18">
    <source>
        <dbReference type="SAM" id="Phobius"/>
    </source>
</evidence>
<dbReference type="SUPFAM" id="SSF52540">
    <property type="entry name" value="P-loop containing nucleoside triphosphate hydrolases"/>
    <property type="match status" value="1"/>
</dbReference>
<comment type="subcellular location">
    <subcellularLocation>
        <location evidence="1">Cell membrane</location>
        <topology evidence="1">Multi-pass membrane protein</topology>
    </subcellularLocation>
</comment>
<keyword evidence="4" id="KW-1003">Cell membrane</keyword>
<dbReference type="InterPro" id="IPR050206">
    <property type="entry name" value="FtsK/SpoIIIE/SftA"/>
</dbReference>
<evidence type="ECO:0000313" key="20">
    <source>
        <dbReference type="EMBL" id="MDM5147585.1"/>
    </source>
</evidence>
<keyword evidence="9 16" id="KW-0067">ATP-binding</keyword>
<evidence type="ECO:0000256" key="13">
    <source>
        <dbReference type="ARBA" id="ARBA00023306"/>
    </source>
</evidence>
<dbReference type="InterPro" id="IPR025199">
    <property type="entry name" value="FtsK_4TM"/>
</dbReference>
<comment type="similarity">
    <text evidence="2">Belongs to the FtsK/SpoIIIE/SftA family.</text>
</comment>
<keyword evidence="6 18" id="KW-0812">Transmembrane</keyword>
<dbReference type="SMART" id="SM00843">
    <property type="entry name" value="Ftsk_gamma"/>
    <property type="match status" value="1"/>
</dbReference>
<dbReference type="Pfam" id="PF17854">
    <property type="entry name" value="FtsK_alpha"/>
    <property type="match status" value="1"/>
</dbReference>
<keyword evidence="10 18" id="KW-1133">Transmembrane helix</keyword>
<reference evidence="20" key="2">
    <citation type="journal article" date="2023" name="Microbiome">
        <title>Synthase-selected sorting approach identifies a beta-lactone synthase in a nudibranch symbiotic bacterium.</title>
        <authorList>
            <person name="Dzunkova M."/>
            <person name="La Clair J.J."/>
            <person name="Tyml T."/>
            <person name="Doud D."/>
            <person name="Schulz F."/>
            <person name="Piquer-Esteban S."/>
            <person name="Porcel Sanchis D."/>
            <person name="Osborn A."/>
            <person name="Robinson D."/>
            <person name="Louie K.B."/>
            <person name="Bowen B.P."/>
            <person name="Bowers R.M."/>
            <person name="Lee J."/>
            <person name="Arnau V."/>
            <person name="Diaz-Villanueva W."/>
            <person name="Stepanauskas R."/>
            <person name="Gosliner T."/>
            <person name="Date S.V."/>
            <person name="Northen T.R."/>
            <person name="Cheng J.F."/>
            <person name="Burkart M.D."/>
            <person name="Woyke T."/>
        </authorList>
    </citation>
    <scope>NUCLEOTIDE SEQUENCE</scope>
    <source>
        <strain evidence="20">Df01</strain>
    </source>
</reference>
<evidence type="ECO:0000256" key="14">
    <source>
        <dbReference type="ARBA" id="ARBA00024784"/>
    </source>
</evidence>
<proteinExistence type="inferred from homology"/>
<evidence type="ECO:0000256" key="11">
    <source>
        <dbReference type="ARBA" id="ARBA00023125"/>
    </source>
</evidence>
<evidence type="ECO:0000256" key="7">
    <source>
        <dbReference type="ARBA" id="ARBA00022741"/>
    </source>
</evidence>
<evidence type="ECO:0000259" key="19">
    <source>
        <dbReference type="PROSITE" id="PS50901"/>
    </source>
</evidence>
<dbReference type="EMBL" id="JANQAO010000002">
    <property type="protein sequence ID" value="MDM5147585.1"/>
    <property type="molecule type" value="Genomic_DNA"/>
</dbReference>
<evidence type="ECO:0000256" key="10">
    <source>
        <dbReference type="ARBA" id="ARBA00022989"/>
    </source>
</evidence>
<dbReference type="InterPro" id="IPR041027">
    <property type="entry name" value="FtsK_alpha"/>
</dbReference>
<dbReference type="InterPro" id="IPR027417">
    <property type="entry name" value="P-loop_NTPase"/>
</dbReference>
<dbReference type="Proteomes" id="UP001168167">
    <property type="component" value="Unassembled WGS sequence"/>
</dbReference>
<dbReference type="PROSITE" id="PS50901">
    <property type="entry name" value="FTSK"/>
    <property type="match status" value="1"/>
</dbReference>
<feature type="transmembrane region" description="Helical" evidence="18">
    <location>
        <begin position="92"/>
        <end position="110"/>
    </location>
</feature>
<dbReference type="SMART" id="SM00382">
    <property type="entry name" value="AAA"/>
    <property type="match status" value="1"/>
</dbReference>
<dbReference type="InterPro" id="IPR002543">
    <property type="entry name" value="FtsK_dom"/>
</dbReference>
<dbReference type="PANTHER" id="PTHR22683">
    <property type="entry name" value="SPORULATION PROTEIN RELATED"/>
    <property type="match status" value="1"/>
</dbReference>
<evidence type="ECO:0000256" key="15">
    <source>
        <dbReference type="ARBA" id="ARBA00025923"/>
    </source>
</evidence>
<evidence type="ECO:0000256" key="9">
    <source>
        <dbReference type="ARBA" id="ARBA00022840"/>
    </source>
</evidence>
<gene>
    <name evidence="20" type="ORF">NQX30_04270</name>
</gene>
<keyword evidence="11" id="KW-0238">DNA-binding</keyword>
<feature type="domain" description="FtsK" evidence="19">
    <location>
        <begin position="384"/>
        <end position="582"/>
    </location>
</feature>
<evidence type="ECO:0000256" key="2">
    <source>
        <dbReference type="ARBA" id="ARBA00006474"/>
    </source>
</evidence>
<dbReference type="Pfam" id="PF01580">
    <property type="entry name" value="FtsK_SpoIIIE"/>
    <property type="match status" value="1"/>
</dbReference>
<name>A0ABT7QME7_9GAMM</name>
<evidence type="ECO:0000256" key="4">
    <source>
        <dbReference type="ARBA" id="ARBA00022475"/>
    </source>
</evidence>
<dbReference type="Pfam" id="PF13491">
    <property type="entry name" value="FtsK_4TM"/>
    <property type="match status" value="1"/>
</dbReference>
<dbReference type="SUPFAM" id="SSF46785">
    <property type="entry name" value="Winged helix' DNA-binding domain"/>
    <property type="match status" value="1"/>
</dbReference>
<dbReference type="Pfam" id="PF09397">
    <property type="entry name" value="FtsK_gamma"/>
    <property type="match status" value="1"/>
</dbReference>
<reference evidence="20" key="1">
    <citation type="submission" date="2022-08" db="EMBL/GenBank/DDBJ databases">
        <authorList>
            <person name="Dzunkova M."/>
            <person name="La Clair J."/>
            <person name="Tyml T."/>
            <person name="Doud D."/>
            <person name="Schulz F."/>
            <person name="Piquer S."/>
            <person name="Porcel Sanchis D."/>
            <person name="Osborn A."/>
            <person name="Robinson D."/>
            <person name="Louie K.B."/>
            <person name="Bowen B.P."/>
            <person name="Bowers R."/>
            <person name="Lee J."/>
            <person name="Arnau Llombart V."/>
            <person name="Diaz Villanueva W."/>
            <person name="Gosliner T."/>
            <person name="Northen T."/>
            <person name="Cheng J.-F."/>
            <person name="Burkart M.D."/>
            <person name="Woyke T."/>
        </authorList>
    </citation>
    <scope>NUCLEOTIDE SEQUENCE</scope>
    <source>
        <strain evidence="20">Df01</strain>
    </source>
</reference>
<evidence type="ECO:0000313" key="21">
    <source>
        <dbReference type="Proteomes" id="UP001168167"/>
    </source>
</evidence>
<feature type="compositionally biased region" description="Basic residues" evidence="17">
    <location>
        <begin position="221"/>
        <end position="230"/>
    </location>
</feature>
<feature type="transmembrane region" description="Helical" evidence="18">
    <location>
        <begin position="9"/>
        <end position="28"/>
    </location>
</feature>
<dbReference type="PANTHER" id="PTHR22683:SF41">
    <property type="entry name" value="DNA TRANSLOCASE FTSK"/>
    <property type="match status" value="1"/>
</dbReference>
<evidence type="ECO:0000256" key="8">
    <source>
        <dbReference type="ARBA" id="ARBA00022829"/>
    </source>
</evidence>
<feature type="binding site" evidence="16">
    <location>
        <begin position="401"/>
        <end position="408"/>
    </location>
    <ligand>
        <name>ATP</name>
        <dbReference type="ChEBI" id="CHEBI:30616"/>
    </ligand>
</feature>
<evidence type="ECO:0000256" key="16">
    <source>
        <dbReference type="PROSITE-ProRule" id="PRU00289"/>
    </source>
</evidence>